<dbReference type="EMBL" id="JAEPRB010000807">
    <property type="protein sequence ID" value="KAG2211519.1"/>
    <property type="molecule type" value="Genomic_DNA"/>
</dbReference>
<evidence type="ECO:0000313" key="2">
    <source>
        <dbReference type="Proteomes" id="UP000646827"/>
    </source>
</evidence>
<dbReference type="InterPro" id="IPR041078">
    <property type="entry name" value="Plavaka"/>
</dbReference>
<dbReference type="Proteomes" id="UP000646827">
    <property type="component" value="Unassembled WGS sequence"/>
</dbReference>
<keyword evidence="2" id="KW-1185">Reference proteome</keyword>
<dbReference type="Pfam" id="PF18759">
    <property type="entry name" value="Plavaka"/>
    <property type="match status" value="1"/>
</dbReference>
<sequence length="584" mass="67487">MYILDSTIAMCGPYDKEYQCVPALAAYIADLPEQRLMTLVKSGGTLYSCPRCWSLTSNFHLPPNNDTNSRKFEIMKLLCTRGQGLLTTGNKKKATEFSKQFSIHLCENAFWAVPHFDIYDSMVSDELHQLGGVYSHIVECVEALLSTQDIIEITNRAKVIPRFRNQRRFKNGFFISNLTNPTYDELKDHMAIFITCVQDKIHQQAVACIRHYIDFYYLATSKEHTHQTLSDMNNSLLEFNKLSPQLAMSSKSNMCFPKNHALWRYATDIESRGVVGGYSTCQSETQHKTDSKLPARRSNFQRGAYTEQMAKFIMRRDVLYDIPNEKSEDDIVQYHSSTNISTVKHPYELSSLVNNGNYIDLKVLQHEDSTYSSINRLIHIFLDTDIEKRSSIIKAYKCLKLFMKSDDDNEEYTEIVRANPFYRNEAWRDFVAIKGEYYGQATLFFTCEYKGQQLDLCLVNRYLPVNQTKAKGNSEVSRIKHITGMEVLELQKTGKVIQVSDIERTVHIVPDYSHKPDKNGHYQRFLVNHDIDRFNWSENKGELLAPPNPITTWDDVEKETKCQRIKELKRKANNGMTGSRKIAK</sequence>
<accession>A0A8H7RIC4</accession>
<organism evidence="1 2">
    <name type="scientific">Circinella minor</name>
    <dbReference type="NCBI Taxonomy" id="1195481"/>
    <lineage>
        <taxon>Eukaryota</taxon>
        <taxon>Fungi</taxon>
        <taxon>Fungi incertae sedis</taxon>
        <taxon>Mucoromycota</taxon>
        <taxon>Mucoromycotina</taxon>
        <taxon>Mucoromycetes</taxon>
        <taxon>Mucorales</taxon>
        <taxon>Lichtheimiaceae</taxon>
        <taxon>Circinella</taxon>
    </lineage>
</organism>
<name>A0A8H7RIC4_9FUNG</name>
<gene>
    <name evidence="1" type="ORF">INT45_006523</name>
</gene>
<dbReference type="AlphaFoldDB" id="A0A8H7RIC4"/>
<reference evidence="1 2" key="1">
    <citation type="submission" date="2020-12" db="EMBL/GenBank/DDBJ databases">
        <title>Metabolic potential, ecology and presence of endohyphal bacteria is reflected in genomic diversity of Mucoromycotina.</title>
        <authorList>
            <person name="Muszewska A."/>
            <person name="Okrasinska A."/>
            <person name="Steczkiewicz K."/>
            <person name="Drgas O."/>
            <person name="Orlowska M."/>
            <person name="Perlinska-Lenart U."/>
            <person name="Aleksandrzak-Piekarczyk T."/>
            <person name="Szatraj K."/>
            <person name="Zielenkiewicz U."/>
            <person name="Pilsyk S."/>
            <person name="Malc E."/>
            <person name="Mieczkowski P."/>
            <person name="Kruszewska J.S."/>
            <person name="Biernat P."/>
            <person name="Pawlowska J."/>
        </authorList>
    </citation>
    <scope>NUCLEOTIDE SEQUENCE [LARGE SCALE GENOMIC DNA]</scope>
    <source>
        <strain evidence="1 2">CBS 142.35</strain>
    </source>
</reference>
<dbReference type="OrthoDB" id="2287179at2759"/>
<evidence type="ECO:0000313" key="1">
    <source>
        <dbReference type="EMBL" id="KAG2211519.1"/>
    </source>
</evidence>
<proteinExistence type="predicted"/>
<comment type="caution">
    <text evidence="1">The sequence shown here is derived from an EMBL/GenBank/DDBJ whole genome shotgun (WGS) entry which is preliminary data.</text>
</comment>
<protein>
    <submittedName>
        <fullName evidence="1">Uncharacterized protein</fullName>
    </submittedName>
</protein>